<dbReference type="PRINTS" id="PR00465">
    <property type="entry name" value="EP450IV"/>
</dbReference>
<protein>
    <recommendedName>
        <fullName evidence="20">Polyketide synthase</fullName>
    </recommendedName>
</protein>
<reference evidence="19" key="1">
    <citation type="journal article" date="2016" name="Genome Announc.">
        <title>Draft genome sequence of Aspergillus niger strain An76.</title>
        <authorList>
            <person name="Gong W."/>
            <person name="Cheng Z."/>
            <person name="Zhang H."/>
            <person name="Liu L."/>
            <person name="Gao P."/>
            <person name="Wang L."/>
        </authorList>
    </citation>
    <scope>NUCLEOTIDE SEQUENCE [LARGE SCALE GENOMIC DNA]</scope>
    <source>
        <strain evidence="19">An76</strain>
    </source>
</reference>
<dbReference type="InterPro" id="IPR042104">
    <property type="entry name" value="PKS_dehydratase_sf"/>
</dbReference>
<evidence type="ECO:0000256" key="10">
    <source>
        <dbReference type="ARBA" id="ARBA00023268"/>
    </source>
</evidence>
<dbReference type="InterPro" id="IPR050091">
    <property type="entry name" value="PKS_NRPS_Biosynth_Enz"/>
</dbReference>
<dbReference type="InterPro" id="IPR016036">
    <property type="entry name" value="Malonyl_transacylase_ACP-bd"/>
</dbReference>
<dbReference type="Pfam" id="PF08242">
    <property type="entry name" value="Methyltransf_12"/>
    <property type="match status" value="1"/>
</dbReference>
<dbReference type="EMBL" id="BCMY01000017">
    <property type="protein sequence ID" value="GAQ45735.1"/>
    <property type="molecule type" value="Genomic_DNA"/>
</dbReference>
<evidence type="ECO:0000256" key="6">
    <source>
        <dbReference type="ARBA" id="ARBA00022679"/>
    </source>
</evidence>
<evidence type="ECO:0000256" key="3">
    <source>
        <dbReference type="ARBA" id="ARBA00010617"/>
    </source>
</evidence>
<dbReference type="GO" id="GO:0006633">
    <property type="term" value="P:fatty acid biosynthetic process"/>
    <property type="evidence" value="ECO:0007669"/>
    <property type="project" value="InterPro"/>
</dbReference>
<evidence type="ECO:0000256" key="7">
    <source>
        <dbReference type="ARBA" id="ARBA00022723"/>
    </source>
</evidence>
<keyword evidence="14" id="KW-1133">Transmembrane helix</keyword>
<name>A0A100IQY3_ASPNG</name>
<dbReference type="Pfam" id="PF00109">
    <property type="entry name" value="ketoacyl-synt"/>
    <property type="match status" value="1"/>
</dbReference>
<evidence type="ECO:0000313" key="19">
    <source>
        <dbReference type="Proteomes" id="UP000068243"/>
    </source>
</evidence>
<dbReference type="VEuPathDB" id="FungiDB:ATCC64974_82540"/>
<dbReference type="InterPro" id="IPR013968">
    <property type="entry name" value="PKS_KR"/>
</dbReference>
<dbReference type="PANTHER" id="PTHR43775:SF21">
    <property type="entry name" value="NON-REDUCING POLYKETIDE SYNTHASE AUSA-RELATED"/>
    <property type="match status" value="1"/>
</dbReference>
<keyword evidence="7 11" id="KW-0479">Metal-binding</keyword>
<dbReference type="SUPFAM" id="SSF48264">
    <property type="entry name" value="Cytochrome P450"/>
    <property type="match status" value="1"/>
</dbReference>
<dbReference type="SUPFAM" id="SSF52151">
    <property type="entry name" value="FabD/lysophospholipase-like"/>
    <property type="match status" value="1"/>
</dbReference>
<dbReference type="SUPFAM" id="SSF47336">
    <property type="entry name" value="ACP-like"/>
    <property type="match status" value="2"/>
</dbReference>
<keyword evidence="6" id="KW-0808">Transferase</keyword>
<evidence type="ECO:0000256" key="14">
    <source>
        <dbReference type="SAM" id="Phobius"/>
    </source>
</evidence>
<dbReference type="CDD" id="cd05274">
    <property type="entry name" value="KR_FAS_SDR_x"/>
    <property type="match status" value="1"/>
</dbReference>
<dbReference type="InterPro" id="IPR041068">
    <property type="entry name" value="HTH_51"/>
</dbReference>
<evidence type="ECO:0000256" key="12">
    <source>
        <dbReference type="PROSITE-ProRule" id="PRU01363"/>
    </source>
</evidence>
<keyword evidence="5" id="KW-0597">Phosphoprotein</keyword>
<dbReference type="VEuPathDB" id="FungiDB:ATCC64974_35860"/>
<dbReference type="OrthoDB" id="429813at2759"/>
<dbReference type="Gene3D" id="3.40.47.10">
    <property type="match status" value="1"/>
</dbReference>
<feature type="domain" description="Carrier" evidence="15">
    <location>
        <begin position="2276"/>
        <end position="2353"/>
    </location>
</feature>
<dbReference type="VEuPathDB" id="FungiDB:ASPNIDRAFT2_1159236"/>
<evidence type="ECO:0000256" key="4">
    <source>
        <dbReference type="ARBA" id="ARBA00022450"/>
    </source>
</evidence>
<dbReference type="Gene3D" id="1.10.1200.10">
    <property type="entry name" value="ACP-like"/>
    <property type="match status" value="2"/>
</dbReference>
<feature type="active site" description="Proton acceptor; for dehydratase activity" evidence="12">
    <location>
        <position position="1842"/>
    </location>
</feature>
<dbReference type="CDD" id="cd02440">
    <property type="entry name" value="AdoMet_MTases"/>
    <property type="match status" value="1"/>
</dbReference>
<dbReference type="Proteomes" id="UP000068243">
    <property type="component" value="Unassembled WGS sequence"/>
</dbReference>
<dbReference type="InterPro" id="IPR014030">
    <property type="entry name" value="Ketoacyl_synth_N"/>
</dbReference>
<dbReference type="InterPro" id="IPR049900">
    <property type="entry name" value="PKS_mFAS_DH"/>
</dbReference>
<keyword evidence="14" id="KW-0812">Transmembrane</keyword>
<dbReference type="OMA" id="CFIGMNA"/>
<dbReference type="GO" id="GO:0031177">
    <property type="term" value="F:phosphopantetheine binding"/>
    <property type="evidence" value="ECO:0007669"/>
    <property type="project" value="InterPro"/>
</dbReference>
<dbReference type="Gene3D" id="3.40.50.720">
    <property type="entry name" value="NAD(P)-binding Rossmann-like Domain"/>
    <property type="match status" value="1"/>
</dbReference>
<dbReference type="VEuPathDB" id="FungiDB:M747DRAFT_68463"/>
<evidence type="ECO:0000256" key="9">
    <source>
        <dbReference type="ARBA" id="ARBA00023004"/>
    </source>
</evidence>
<dbReference type="InterPro" id="IPR018201">
    <property type="entry name" value="Ketoacyl_synth_AS"/>
</dbReference>
<dbReference type="SUPFAM" id="SSF53901">
    <property type="entry name" value="Thiolase-like"/>
    <property type="match status" value="1"/>
</dbReference>
<proteinExistence type="inferred from homology"/>
<comment type="pathway">
    <text evidence="2">Secondary metabolite biosynthesis.</text>
</comment>
<dbReference type="InterPro" id="IPR029058">
    <property type="entry name" value="AB_hydrolase_fold"/>
</dbReference>
<dbReference type="InterPro" id="IPR017972">
    <property type="entry name" value="Cyt_P450_CS"/>
</dbReference>
<evidence type="ECO:0000259" key="16">
    <source>
        <dbReference type="PROSITE" id="PS52004"/>
    </source>
</evidence>
<dbReference type="GO" id="GO:0020037">
    <property type="term" value="F:heme binding"/>
    <property type="evidence" value="ECO:0007669"/>
    <property type="project" value="InterPro"/>
</dbReference>
<dbReference type="PANTHER" id="PTHR43775">
    <property type="entry name" value="FATTY ACID SYNTHASE"/>
    <property type="match status" value="1"/>
</dbReference>
<dbReference type="VEuPathDB" id="FungiDB:M747DRAFT_353924"/>
<sequence length="3043" mass="334180">METFNEIPALNAILARWQQLTAATTGWWLLWAGGLTLILGLLQLARTWWSLRHIPGPFLASISNLPRVWWQITGRAHLYHQAAHAKYGDVVRIGPRMVSFSNPEAIPTVYPVRPGFPKGDLYSALRPYTSERGPIYLVFNTQDESMHKLIKSPIAPLFSLSSVVQFEGLVDEVLAVLSKQLDERFVATGETFDCADWLHFFSFDVMGTLSFSKQYGALEQGRDVNGMLSEVYRFFQLAAPMTQITWLDPILYKNRLVHTLRKLQKKTPSMSILDFASRAIKERIAKEDNGKEDPNFPPRRKDFLDRFLEIHSQSSKLPPWASTAWTFSNIIAGSDSVGTVMKTAVCEFVNLLSHPDSLEKLQRELDGANLTRPYPLWEQVRDLPYLDACIQEAARVHPPFALPFERVTPRGGVTVLGHYLPEGTNVGGNAYVVNRHKGTFGPDVEVWRPERWLEGDESHRKTLEKSLLTFGAGRRVCLGKQIGIVELKKLLPFLFVNYEVNWKPATLSDAPISFQKIILVLNPNSKQEDFLVYKGQLIDAGYTVLVVKDATEIPLHLSSGTIIVHLPKLGREKNSVYEIATESCNSLIAAARILSKHDGYKVFTVVPTASGVGQLGHAPLFGLARALNMEMPNTFGGLFEAEPESFPLDAIKYAQGFDVVRICHGVPHIACLQPCPKQPDDAVMRLRLRPESTYLISGGTRGMGLKIAGWMGKRGAGNIILVARHGLEKGASDDSNNTLTSHMKDLQSRGVTVHVLSIDLALPEAEKSLRQGIACLHLPPIKGVVHAAGVAQYNTLDRCEPSDLDYTMAPKARGALALDALFSPGDLDFFLLTSSVGQLVGFPGQLTYAPANAFLDGFAVYRRQQGDACTSIQWTSWRGVGLVAQNKSTTRMIDRGMQARGIEYMDPDEALATLDRVAQLATDHVAVVRAVTLEADEPVRHPILQDITPRKPVRQAQWDYPAHAVAVVGLACRTAAGDTADDLWDVIRTGQMTVREIDARRFPEAAARKDPKLWGNFLPDPESFDHGFFGKSKRESAALDPHQRLLLETTYHALESAGWLAQEQIPEKHNEPGFGNTTGCFIGMNAPDYPLNLGSHPPSPYTGVGMMRSFVAGRLSHHFGWTGPSHVIDTACSSAMVAIHQACRALQAGDCTRAVAGGVNLITNSVFFDALRSGGFLSETGACKTFDARADGYCRGEAVGVLVLKPLSQALQDGDEIRGILLGTGENQNINNTSITNPVLDSQKALYRKILAQGGISSRQVSYVEAHGTGTRAGDPIEVEGIRQVLGGPNRDSLLHIGGIKANIGHSEGASGVISLIKVLLMMKHRQIPPQANFERLNPNITALEPDCMAIPTSILGWHSSIGPLVALVNSYGASGSNAAALVASPPPPEQLAQSLPPLTSVSSQILSAWPVSISAASKVSIRAYCQKLRELIRQPNFRPELGAHLGFALGSKQNRQLGQAFVTTVTSVEELDSRLSSPDRYTVERETSRQPIVLLFSGQNGSTVPAAQPLYDTSIIFRDFLHRCDEVVQSLHGPNLFPSILGGIDGSTDIVLRHTAMFAIQYSSVRKLSSIQAALALNEKAGRASIIKKHWGPDPGAMIAIETDLVGTQTTASQHLEPFRRKHSDFTFDIACYNGPNNYVVAGRTSAMEALENDLTQEKRRGVKLRFKMLRGMHAYHSVMADSIIDECARLSDTIPFQTPALPFETCHKDPWTGPGTNFIARNTRGPVFFAEAIYRIVSRLEGGPCIFLEAGIGGPVVSMARNALSSSLTSSKHQSPHTFVPIDGKDPHAQQHSGTCPHCGKETDEYPYITLEGSPPGSNDEIIFRIDPRSPRYQKLVKGHVVVGSPISPAAMYLELVTHAVVQVEWNGHAAPLANQTGDVWVQDLKIMAPLGLDPQGPVLLTLNKKKNGYFKFQLSSTKNFGKTNLPSKSIYHATGIVSLQAQNIGVPSRFSGAWARLTRLLEEEPEMDELRGPMVYKVFSRMVKYSAIYRGLRLIVGKGEEAAGVISMPPTSLEQANERERSFNNSIADPLILDNFMQVPGAFVHSLRVADTPDDEDSDMSFICTGMGSVGPLTKLPCSESYRVYAKILREDQKETRLDLLAFDADSATMVWTAQGLRFSRVPRPSLAKALAASMPSVHDSREELQRKPAAEKMTSEPTDKNSPPLPPTIPQVRSFILDGIQTVLSMCLDVPCQDVSRPATLRALGTDSLVSAEILSSIRDLFDIDISANEFTSLNTVGDLCDLVRTRLGRADPDDHDVAMQTSDPRRETTPEVNNEWQEAVFAILSHSLEVPVSEIRRDSILEDLGVDSLITPEIINNIKESLNVELSSTEFSGLVDVDSLLDLLADALGLEDAKPTPTTGSSGISDALAPSDPVMPTVFQEIRRNYDDRAKAFQLSGYWENVYPVQLQVVSAFILEAFKNLGCPIRELQPGETLPLLQGILPKYHRLVRRLHDILVEASIIRNKPEADHEVFICGPASPPVKPAAQLSQELMEEFPVFASTHGLPDLLGPHLAEYLIGHADPVPLLFGSERGRHLLEEFHANAPDIRAATQVLCDFVSAAISAHAEAANNAEPFHILEVGAGTGGTTKHLIPLLRATGIPFTYTFTDLSVSLLARAKRTNFAGVACMEFRQFDLEAVPEPELHGHYHLLISANCVHATRDLRQSLQHIRRVLRPDDGCVALLELTEKLPWYDLVWGLLDGWWLFDDGRDYPLQSPHAWERVMHEAGFPHVDWSQSVSQEKRGVQVVCGFTTPASPKPWQELQQNLKAPSTLLHRGSVAMTGQRNLFLMPDGFGSGAVFTALAPYLARVPDTSAYALSSPFLSLVATNRVNIDQLPSIEVLSSIYMEEIKKRQPTGPYLIGGYSLGGVVAFEAARQLVEAGEIVERLMLIDSASPSKVHSFPDELVQFLDTIDATNNHNNSAQGTVGSSAHFTLSREQLRQYRVRPLRGLQEGIIRDVVLFSAREGVDKQETVPRPKVESDEQSAVEWFLDDRVDDGALGWEDLLDNVRVIRVEGNHFSLMDASNVSSWGPKLADVLVG</sequence>
<comment type="caution">
    <text evidence="18">The sequence shown here is derived from an EMBL/GenBank/DDBJ whole genome shotgun (WGS) entry which is preliminary data.</text>
</comment>
<feature type="domain" description="Carrier" evidence="15">
    <location>
        <begin position="2178"/>
        <end position="2252"/>
    </location>
</feature>
<dbReference type="GO" id="GO:0044550">
    <property type="term" value="P:secondary metabolite biosynthetic process"/>
    <property type="evidence" value="ECO:0007669"/>
    <property type="project" value="UniProtKB-ARBA"/>
</dbReference>
<dbReference type="InterPro" id="IPR014043">
    <property type="entry name" value="Acyl_transferase_dom"/>
</dbReference>
<dbReference type="SMART" id="SM00823">
    <property type="entry name" value="PKS_PP"/>
    <property type="match status" value="2"/>
</dbReference>
<dbReference type="InterPro" id="IPR001227">
    <property type="entry name" value="Ac_transferase_dom_sf"/>
</dbReference>
<dbReference type="Pfam" id="PF08659">
    <property type="entry name" value="KR"/>
    <property type="match status" value="1"/>
</dbReference>
<dbReference type="Pfam" id="PF00550">
    <property type="entry name" value="PP-binding"/>
    <property type="match status" value="2"/>
</dbReference>
<dbReference type="InterPro" id="IPR001128">
    <property type="entry name" value="Cyt_P450"/>
</dbReference>
<keyword evidence="4" id="KW-0596">Phosphopantetheine</keyword>
<dbReference type="VEuPathDB" id="FungiDB:ASPNIDRAFT2_1153534"/>
<dbReference type="Gene3D" id="3.40.50.1820">
    <property type="entry name" value="alpha/beta hydrolase"/>
    <property type="match status" value="1"/>
</dbReference>
<dbReference type="SUPFAM" id="SSF53474">
    <property type="entry name" value="alpha/beta-Hydrolases"/>
    <property type="match status" value="1"/>
</dbReference>
<dbReference type="CDD" id="cd00833">
    <property type="entry name" value="PKS"/>
    <property type="match status" value="1"/>
</dbReference>
<evidence type="ECO:0000256" key="13">
    <source>
        <dbReference type="SAM" id="MobiDB-lite"/>
    </source>
</evidence>
<dbReference type="VEuPathDB" id="FungiDB:ASPNIDRAFT2_1122199"/>
<feature type="binding site" description="axial binding residue" evidence="11">
    <location>
        <position position="477"/>
    </location>
    <ligand>
        <name>heme</name>
        <dbReference type="ChEBI" id="CHEBI:30413"/>
    </ligand>
    <ligandPart>
        <name>Fe</name>
        <dbReference type="ChEBI" id="CHEBI:18248"/>
    </ligandPart>
</feature>
<dbReference type="Gene3D" id="1.10.630.10">
    <property type="entry name" value="Cytochrome P450"/>
    <property type="match status" value="1"/>
</dbReference>
<comment type="cofactor">
    <cofactor evidence="1 11">
        <name>heme</name>
        <dbReference type="ChEBI" id="CHEBI:30413"/>
    </cofactor>
</comment>
<feature type="compositionally biased region" description="Basic and acidic residues" evidence="13">
    <location>
        <begin position="2142"/>
        <end position="2163"/>
    </location>
</feature>
<dbReference type="InterPro" id="IPR016039">
    <property type="entry name" value="Thiolase-like"/>
</dbReference>
<dbReference type="InterPro" id="IPR036736">
    <property type="entry name" value="ACP-like_sf"/>
</dbReference>
<dbReference type="InterPro" id="IPR036396">
    <property type="entry name" value="Cyt_P450_sf"/>
</dbReference>
<dbReference type="PROSITE" id="PS52004">
    <property type="entry name" value="KS3_2"/>
    <property type="match status" value="1"/>
</dbReference>
<dbReference type="SMART" id="SM00822">
    <property type="entry name" value="PKS_KR"/>
    <property type="match status" value="1"/>
</dbReference>
<evidence type="ECO:0000256" key="11">
    <source>
        <dbReference type="PIRSR" id="PIRSR602403-1"/>
    </source>
</evidence>
<dbReference type="InterPro" id="IPR036291">
    <property type="entry name" value="NAD(P)-bd_dom_sf"/>
</dbReference>
<dbReference type="PROSITE" id="PS50075">
    <property type="entry name" value="CARRIER"/>
    <property type="match status" value="2"/>
</dbReference>
<dbReference type="InterPro" id="IPR020806">
    <property type="entry name" value="PKS_PP-bd"/>
</dbReference>
<dbReference type="Gene3D" id="3.40.366.10">
    <property type="entry name" value="Malonyl-Coenzyme A Acyl Carrier Protein, domain 2"/>
    <property type="match status" value="2"/>
</dbReference>
<keyword evidence="11" id="KW-0349">Heme</keyword>
<dbReference type="Pfam" id="PF00975">
    <property type="entry name" value="Thioesterase"/>
    <property type="match status" value="1"/>
</dbReference>
<comment type="similarity">
    <text evidence="3">Belongs to the cytochrome P450 family.</text>
</comment>
<dbReference type="SUPFAM" id="SSF55048">
    <property type="entry name" value="Probable ACP-binding domain of malonyl-CoA ACP transacylase"/>
    <property type="match status" value="1"/>
</dbReference>
<dbReference type="InterPro" id="IPR014031">
    <property type="entry name" value="Ketoacyl_synth_C"/>
</dbReference>
<dbReference type="PROSITE" id="PS52019">
    <property type="entry name" value="PKS_MFAS_DH"/>
    <property type="match status" value="1"/>
</dbReference>
<dbReference type="VEuPathDB" id="FungiDB:An09g03210"/>
<dbReference type="Gene3D" id="3.40.50.150">
    <property type="entry name" value="Vaccinia Virus protein VP39"/>
    <property type="match status" value="1"/>
</dbReference>
<dbReference type="GO" id="GO:0004497">
    <property type="term" value="F:monooxygenase activity"/>
    <property type="evidence" value="ECO:0007669"/>
    <property type="project" value="InterPro"/>
</dbReference>
<dbReference type="Pfam" id="PF02801">
    <property type="entry name" value="Ketoacyl-synt_C"/>
    <property type="match status" value="1"/>
</dbReference>
<dbReference type="InterPro" id="IPR057326">
    <property type="entry name" value="KR_dom"/>
</dbReference>
<dbReference type="InterPro" id="IPR020841">
    <property type="entry name" value="PKS_Beta-ketoAc_synthase_dom"/>
</dbReference>
<dbReference type="GO" id="GO:0016705">
    <property type="term" value="F:oxidoreductase activity, acting on paired donors, with incorporation or reduction of molecular oxygen"/>
    <property type="evidence" value="ECO:0007669"/>
    <property type="project" value="InterPro"/>
</dbReference>
<gene>
    <name evidence="18" type="ORF">ABL_08396</name>
</gene>
<keyword evidence="9 11" id="KW-0408">Iron</keyword>
<dbReference type="InterPro" id="IPR009081">
    <property type="entry name" value="PP-bd_ACP"/>
</dbReference>
<feature type="domain" description="Ketosynthase family 3 (KS3)" evidence="16">
    <location>
        <begin position="962"/>
        <end position="1385"/>
    </location>
</feature>
<dbReference type="InterPro" id="IPR002403">
    <property type="entry name" value="Cyt_P450_E_grp-IV"/>
</dbReference>
<feature type="region of interest" description="Disordered" evidence="13">
    <location>
        <begin position="2135"/>
        <end position="2172"/>
    </location>
</feature>
<dbReference type="Gene3D" id="3.10.129.110">
    <property type="entry name" value="Polyketide synthase dehydratase"/>
    <property type="match status" value="1"/>
</dbReference>
<dbReference type="VEuPathDB" id="FungiDB:ASPNIDRAFT2_1215128"/>
<dbReference type="SMART" id="SM00827">
    <property type="entry name" value="PKS_AT"/>
    <property type="match status" value="1"/>
</dbReference>
<dbReference type="SUPFAM" id="SSF51735">
    <property type="entry name" value="NAD(P)-binding Rossmann-fold domains"/>
    <property type="match status" value="2"/>
</dbReference>
<dbReference type="PROSITE" id="PS00606">
    <property type="entry name" value="KS3_1"/>
    <property type="match status" value="1"/>
</dbReference>
<dbReference type="InterPro" id="IPR016035">
    <property type="entry name" value="Acyl_Trfase/lysoPLipase"/>
</dbReference>
<evidence type="ECO:0000259" key="15">
    <source>
        <dbReference type="PROSITE" id="PS50075"/>
    </source>
</evidence>
<evidence type="ECO:0000259" key="17">
    <source>
        <dbReference type="PROSITE" id="PS52019"/>
    </source>
</evidence>
<evidence type="ECO:0000256" key="2">
    <source>
        <dbReference type="ARBA" id="ARBA00005179"/>
    </source>
</evidence>
<feature type="region of interest" description="C-terminal hotdog fold" evidence="12">
    <location>
        <begin position="1970"/>
        <end position="2131"/>
    </location>
</feature>
<feature type="transmembrane region" description="Helical" evidence="14">
    <location>
        <begin position="26"/>
        <end position="49"/>
    </location>
</feature>
<dbReference type="GO" id="GO:0005506">
    <property type="term" value="F:iron ion binding"/>
    <property type="evidence" value="ECO:0007669"/>
    <property type="project" value="InterPro"/>
</dbReference>
<dbReference type="GO" id="GO:0004312">
    <property type="term" value="F:fatty acid synthase activity"/>
    <property type="evidence" value="ECO:0007669"/>
    <property type="project" value="TreeGrafter"/>
</dbReference>
<dbReference type="InterPro" id="IPR013217">
    <property type="entry name" value="Methyltransf_12"/>
</dbReference>
<dbReference type="Pfam" id="PF18558">
    <property type="entry name" value="HTH_51"/>
    <property type="match status" value="1"/>
</dbReference>
<evidence type="ECO:0000313" key="18">
    <source>
        <dbReference type="EMBL" id="GAQ45735.1"/>
    </source>
</evidence>
<dbReference type="VEuPathDB" id="FungiDB:An09g02100"/>
<organism evidence="18 19">
    <name type="scientific">Aspergillus niger</name>
    <dbReference type="NCBI Taxonomy" id="5061"/>
    <lineage>
        <taxon>Eukaryota</taxon>
        <taxon>Fungi</taxon>
        <taxon>Dikarya</taxon>
        <taxon>Ascomycota</taxon>
        <taxon>Pezizomycotina</taxon>
        <taxon>Eurotiomycetes</taxon>
        <taxon>Eurotiomycetidae</taxon>
        <taxon>Eurotiales</taxon>
        <taxon>Aspergillaceae</taxon>
        <taxon>Aspergillus</taxon>
        <taxon>Aspergillus subgen. Circumdati</taxon>
    </lineage>
</organism>
<dbReference type="VEuPathDB" id="FungiDB:ATCC64974_40650"/>
<evidence type="ECO:0000256" key="5">
    <source>
        <dbReference type="ARBA" id="ARBA00022553"/>
    </source>
</evidence>
<evidence type="ECO:0000256" key="8">
    <source>
        <dbReference type="ARBA" id="ARBA00023002"/>
    </source>
</evidence>
<dbReference type="CDD" id="cd11060">
    <property type="entry name" value="CYP57A1-like"/>
    <property type="match status" value="1"/>
</dbReference>
<feature type="active site" description="Proton donor; for dehydratase activity" evidence="12">
    <location>
        <position position="2037"/>
    </location>
</feature>
<keyword evidence="14" id="KW-0472">Membrane</keyword>
<dbReference type="InterPro" id="IPR029063">
    <property type="entry name" value="SAM-dependent_MTases_sf"/>
</dbReference>
<feature type="domain" description="PKS/mFAS DH" evidence="17">
    <location>
        <begin position="1808"/>
        <end position="2131"/>
    </location>
</feature>
<feature type="region of interest" description="N-terminal hotdog fold" evidence="12">
    <location>
        <begin position="1808"/>
        <end position="1947"/>
    </location>
</feature>
<keyword evidence="10" id="KW-0511">Multifunctional enzyme</keyword>
<accession>A0A100IQY3</accession>
<dbReference type="InterPro" id="IPR001031">
    <property type="entry name" value="Thioesterase"/>
</dbReference>
<dbReference type="GO" id="GO:0004315">
    <property type="term" value="F:3-oxoacyl-[acyl-carrier-protein] synthase activity"/>
    <property type="evidence" value="ECO:0007669"/>
    <property type="project" value="InterPro"/>
</dbReference>
<dbReference type="PROSITE" id="PS00086">
    <property type="entry name" value="CYTOCHROME_P450"/>
    <property type="match status" value="1"/>
</dbReference>
<evidence type="ECO:0008006" key="20">
    <source>
        <dbReference type="Google" id="ProtNLM"/>
    </source>
</evidence>
<keyword evidence="8" id="KW-0560">Oxidoreductase</keyword>
<dbReference type="SUPFAM" id="SSF53335">
    <property type="entry name" value="S-adenosyl-L-methionine-dependent methyltransferases"/>
    <property type="match status" value="1"/>
</dbReference>
<dbReference type="VEuPathDB" id="FungiDB:ATCC64974_55400"/>
<evidence type="ECO:0000256" key="1">
    <source>
        <dbReference type="ARBA" id="ARBA00001971"/>
    </source>
</evidence>
<dbReference type="SMART" id="SM00825">
    <property type="entry name" value="PKS_KS"/>
    <property type="match status" value="1"/>
</dbReference>
<dbReference type="VEuPathDB" id="FungiDB:ATCC64974_75090"/>
<dbReference type="Pfam" id="PF00067">
    <property type="entry name" value="p450"/>
    <property type="match status" value="1"/>
</dbReference>